<dbReference type="GO" id="GO:0006750">
    <property type="term" value="P:glutathione biosynthetic process"/>
    <property type="evidence" value="ECO:0007669"/>
    <property type="project" value="UniProtKB-KW"/>
</dbReference>
<comment type="catalytic activity">
    <reaction evidence="8 11">
        <text>an N-terminal (5-L-glutamyl)-[peptide] + an alpha-amino acid = 5-L-glutamyl amino acid + an N-terminal L-alpha-aminoacyl-[peptide]</text>
        <dbReference type="Rhea" id="RHEA:23904"/>
        <dbReference type="Rhea" id="RHEA-COMP:9780"/>
        <dbReference type="Rhea" id="RHEA-COMP:9795"/>
        <dbReference type="ChEBI" id="CHEBI:77644"/>
        <dbReference type="ChEBI" id="CHEBI:78597"/>
        <dbReference type="ChEBI" id="CHEBI:78599"/>
        <dbReference type="ChEBI" id="CHEBI:78608"/>
        <dbReference type="EC" id="2.3.2.2"/>
    </reaction>
</comment>
<dbReference type="EC" id="2.3.2.2" evidence="11"/>
<comment type="catalytic activity">
    <reaction evidence="2 11">
        <text>glutathione + H2O = L-cysteinylglycine + L-glutamate</text>
        <dbReference type="Rhea" id="RHEA:28807"/>
        <dbReference type="ChEBI" id="CHEBI:15377"/>
        <dbReference type="ChEBI" id="CHEBI:29985"/>
        <dbReference type="ChEBI" id="CHEBI:57925"/>
        <dbReference type="ChEBI" id="CHEBI:61694"/>
        <dbReference type="EC" id="3.4.19.13"/>
    </reaction>
</comment>
<accession>A0AAD0S0P5</accession>
<dbReference type="Gene3D" id="1.10.246.130">
    <property type="match status" value="1"/>
</dbReference>
<gene>
    <name evidence="12" type="primary">ggt</name>
    <name evidence="12" type="ORF">D0907_10705</name>
</gene>
<dbReference type="InterPro" id="IPR051792">
    <property type="entry name" value="GGT_bact"/>
</dbReference>
<dbReference type="InterPro" id="IPR043138">
    <property type="entry name" value="GGT_lsub"/>
</dbReference>
<evidence type="ECO:0000256" key="1">
    <source>
        <dbReference type="ARBA" id="ARBA00001049"/>
    </source>
</evidence>
<dbReference type="Gene3D" id="3.60.20.40">
    <property type="match status" value="1"/>
</dbReference>
<evidence type="ECO:0000256" key="3">
    <source>
        <dbReference type="ARBA" id="ARBA00009381"/>
    </source>
</evidence>
<evidence type="ECO:0000256" key="11">
    <source>
        <dbReference type="RuleBase" id="RU368036"/>
    </source>
</evidence>
<dbReference type="SUPFAM" id="SSF56235">
    <property type="entry name" value="N-terminal nucleophile aminohydrolases (Ntn hydrolases)"/>
    <property type="match status" value="1"/>
</dbReference>
<evidence type="ECO:0000256" key="8">
    <source>
        <dbReference type="ARBA" id="ARBA00047417"/>
    </source>
</evidence>
<keyword evidence="4 11" id="KW-0808">Transferase</keyword>
<dbReference type="InterPro" id="IPR043137">
    <property type="entry name" value="GGT_ssub_C"/>
</dbReference>
<evidence type="ECO:0000256" key="2">
    <source>
        <dbReference type="ARBA" id="ARBA00001089"/>
    </source>
</evidence>
<evidence type="ECO:0000313" key="13">
    <source>
        <dbReference type="Proteomes" id="UP000264605"/>
    </source>
</evidence>
<keyword evidence="11" id="KW-0317">Glutathione biosynthesis</keyword>
<feature type="binding site" evidence="10">
    <location>
        <position position="102"/>
    </location>
    <ligand>
        <name>L-glutamate</name>
        <dbReference type="ChEBI" id="CHEBI:29985"/>
    </ligand>
</feature>
<dbReference type="PANTHER" id="PTHR43199:SF1">
    <property type="entry name" value="GLUTATHIONE HYDROLASE PROENZYME"/>
    <property type="match status" value="1"/>
</dbReference>
<dbReference type="PROSITE" id="PS00462">
    <property type="entry name" value="G_GLU_TRANSPEPTIDASE"/>
    <property type="match status" value="1"/>
</dbReference>
<evidence type="ECO:0000313" key="12">
    <source>
        <dbReference type="EMBL" id="AXV65697.1"/>
    </source>
</evidence>
<dbReference type="GO" id="GO:0006751">
    <property type="term" value="P:glutathione catabolic process"/>
    <property type="evidence" value="ECO:0007669"/>
    <property type="project" value="UniProtKB-UniRule"/>
</dbReference>
<dbReference type="Proteomes" id="UP000264605">
    <property type="component" value="Chromosome"/>
</dbReference>
<dbReference type="InterPro" id="IPR000101">
    <property type="entry name" value="GGT_peptidase"/>
</dbReference>
<comment type="similarity">
    <text evidence="3 11">Belongs to the gamma-glutamyltransferase family.</text>
</comment>
<dbReference type="EC" id="3.4.19.13" evidence="11"/>
<name>A0AAD0S0P5_9GAMM</name>
<evidence type="ECO:0000256" key="4">
    <source>
        <dbReference type="ARBA" id="ARBA00022679"/>
    </source>
</evidence>
<comment type="pathway">
    <text evidence="11">Sulfur metabolism; glutathione metabolism.</text>
</comment>
<organism evidence="12 13">
    <name type="scientific">Pseudoalteromonas lipolytica</name>
    <dbReference type="NCBI Taxonomy" id="570156"/>
    <lineage>
        <taxon>Bacteria</taxon>
        <taxon>Pseudomonadati</taxon>
        <taxon>Pseudomonadota</taxon>
        <taxon>Gammaproteobacteria</taxon>
        <taxon>Alteromonadales</taxon>
        <taxon>Pseudoalteromonadaceae</taxon>
        <taxon>Pseudoalteromonas</taxon>
    </lineage>
</organism>
<keyword evidence="6 11" id="KW-0865">Zymogen</keyword>
<dbReference type="AlphaFoldDB" id="A0AAD0S0P5"/>
<feature type="binding site" evidence="10">
    <location>
        <position position="468"/>
    </location>
    <ligand>
        <name>L-glutamate</name>
        <dbReference type="ChEBI" id="CHEBI:29985"/>
    </ligand>
</feature>
<protein>
    <recommendedName>
        <fullName evidence="11">Glutathione hydrolase proenzyme</fullName>
        <ecNumber evidence="11">2.3.2.2</ecNumber>
        <ecNumber evidence="11">3.4.19.13</ecNumber>
    </recommendedName>
    <component>
        <recommendedName>
            <fullName evidence="11">Glutathione hydrolase large chain</fullName>
        </recommendedName>
    </component>
    <component>
        <recommendedName>
            <fullName evidence="11">Glutathione hydrolase small chain</fullName>
        </recommendedName>
    </component>
</protein>
<keyword evidence="7 11" id="KW-0012">Acyltransferase</keyword>
<evidence type="ECO:0000256" key="9">
    <source>
        <dbReference type="PIRSR" id="PIRSR600101-1"/>
    </source>
</evidence>
<dbReference type="InterPro" id="IPR029055">
    <property type="entry name" value="Ntn_hydrolases_N"/>
</dbReference>
<comment type="catalytic activity">
    <reaction evidence="1 11">
        <text>an S-substituted glutathione + H2O = an S-substituted L-cysteinylglycine + L-glutamate</text>
        <dbReference type="Rhea" id="RHEA:59468"/>
        <dbReference type="ChEBI" id="CHEBI:15377"/>
        <dbReference type="ChEBI" id="CHEBI:29985"/>
        <dbReference type="ChEBI" id="CHEBI:90779"/>
        <dbReference type="ChEBI" id="CHEBI:143103"/>
        <dbReference type="EC" id="3.4.19.13"/>
    </reaction>
</comment>
<dbReference type="GO" id="GO:0103068">
    <property type="term" value="F:leukotriene C4 gamma-glutamyl transferase activity"/>
    <property type="evidence" value="ECO:0007669"/>
    <property type="project" value="UniProtKB-EC"/>
</dbReference>
<comment type="PTM">
    <text evidence="11">Cleaved by autocatalysis into a large and a small subunit.</text>
</comment>
<evidence type="ECO:0000256" key="10">
    <source>
        <dbReference type="PIRSR" id="PIRSR600101-2"/>
    </source>
</evidence>
<feature type="binding site" evidence="10">
    <location>
        <begin position="446"/>
        <end position="447"/>
    </location>
    <ligand>
        <name>L-glutamate</name>
        <dbReference type="ChEBI" id="CHEBI:29985"/>
    </ligand>
</feature>
<dbReference type="Pfam" id="PF01019">
    <property type="entry name" value="G_glu_transpept"/>
    <property type="match status" value="1"/>
</dbReference>
<feature type="binding site" evidence="10">
    <location>
        <position position="417"/>
    </location>
    <ligand>
        <name>L-glutamate</name>
        <dbReference type="ChEBI" id="CHEBI:29985"/>
    </ligand>
</feature>
<dbReference type="EMBL" id="CP032090">
    <property type="protein sequence ID" value="AXV65697.1"/>
    <property type="molecule type" value="Genomic_DNA"/>
</dbReference>
<dbReference type="NCBIfam" id="TIGR00066">
    <property type="entry name" value="g_glut_trans"/>
    <property type="match status" value="1"/>
</dbReference>
<sequence>MSIKTSKGISMRTLIKYTVSVSLLVVLFFHPPLLAKQAAVAMPDSYSSDTARAILEQGGNAIDAAIAAQFVLAVTLPEAGNIGGGGFMLIQKDGKGDFIDYRETAPAAAHRDMYLDEKGNVIDNMSVYGIHASGVPGSVAGMWLAHQKHGSLEWKTLVDPAVKLAEDGFIVHPKLASSIQKYISRMQKKSIKVNFADYFSDAKANKTFKQPELAATLKRIRDNGKAGFYEGETAKIIATFMKQHGGIITEQDLKDYQAKSRMPIKGHWRGFEVLTSPPPSSGGIAILQWLKMYDLAKPTGPLEHNSTRYVHILAEVGKRVFADRAEYLGDPDFYDVPKTALLADDYLAKRATGIRNDVISTTENIKPGLHESEQTTHFSIIDQWGNAVANTTTINLSFGSGVVVSGAGFILNDEMDDFSAKPGVMNVFGALGGEANEIQPHKRMLSSMTPTILLQDNKVKMVTGSPGGTTIISSVYESILNAVEFNMSAEQVVNSPRFHHQLWPKNVIRHHKGLEPKVIKALEKMGYKLDERHFGDMHVIINKDGKLDAASEESGRGKAMVFDTLNSSN</sequence>
<dbReference type="InterPro" id="IPR055262">
    <property type="entry name" value="GGT_CS"/>
</dbReference>
<evidence type="ECO:0000256" key="7">
    <source>
        <dbReference type="ARBA" id="ARBA00023315"/>
    </source>
</evidence>
<comment type="subunit">
    <text evidence="11">This enzyme consists of two polypeptide chains, which are synthesized in precursor form from a single polypeptide.</text>
</comment>
<dbReference type="PRINTS" id="PR01210">
    <property type="entry name" value="GGTRANSPTASE"/>
</dbReference>
<evidence type="ECO:0000256" key="6">
    <source>
        <dbReference type="ARBA" id="ARBA00023145"/>
    </source>
</evidence>
<keyword evidence="5 11" id="KW-0378">Hydrolase</keyword>
<dbReference type="KEGG" id="pdj:D0907_10705"/>
<proteinExistence type="inferred from homology"/>
<evidence type="ECO:0000256" key="5">
    <source>
        <dbReference type="ARBA" id="ARBA00022801"/>
    </source>
</evidence>
<feature type="active site" description="Nucleophile" evidence="9">
    <location>
        <position position="375"/>
    </location>
</feature>
<feature type="binding site" evidence="10">
    <location>
        <begin position="393"/>
        <end position="395"/>
    </location>
    <ligand>
        <name>L-glutamate</name>
        <dbReference type="ChEBI" id="CHEBI:29985"/>
    </ligand>
</feature>
<dbReference type="PANTHER" id="PTHR43199">
    <property type="entry name" value="GLUTATHIONE HYDROLASE"/>
    <property type="match status" value="1"/>
</dbReference>
<reference evidence="12 13" key="1">
    <citation type="submission" date="2018-08" db="EMBL/GenBank/DDBJ databases">
        <title>Draft genome sequence of Pseudoalteromonas donghaensis HJ51.</title>
        <authorList>
            <person name="Oh J."/>
            <person name="Roh D."/>
        </authorList>
    </citation>
    <scope>NUCLEOTIDE SEQUENCE [LARGE SCALE GENOMIC DNA]</scope>
    <source>
        <strain evidence="12 13">HJ51</strain>
    </source>
</reference>
<dbReference type="GO" id="GO:0036374">
    <property type="term" value="F:glutathione hydrolase activity"/>
    <property type="evidence" value="ECO:0007669"/>
    <property type="project" value="UniProtKB-UniRule"/>
</dbReference>